<proteinExistence type="predicted"/>
<comment type="caution">
    <text evidence="1">The sequence shown here is derived from an EMBL/GenBank/DDBJ whole genome shotgun (WGS) entry which is preliminary data.</text>
</comment>
<name>A0A8H2WMM1_9AGAM</name>
<evidence type="ECO:0000313" key="1">
    <source>
        <dbReference type="EMBL" id="CAE6396709.1"/>
    </source>
</evidence>
<gene>
    <name evidence="1" type="ORF">RDB_LOCUS28996</name>
</gene>
<organism evidence="1 2">
    <name type="scientific">Rhizoctonia solani</name>
    <dbReference type="NCBI Taxonomy" id="456999"/>
    <lineage>
        <taxon>Eukaryota</taxon>
        <taxon>Fungi</taxon>
        <taxon>Dikarya</taxon>
        <taxon>Basidiomycota</taxon>
        <taxon>Agaricomycotina</taxon>
        <taxon>Agaricomycetes</taxon>
        <taxon>Cantharellales</taxon>
        <taxon>Ceratobasidiaceae</taxon>
        <taxon>Rhizoctonia</taxon>
    </lineage>
</organism>
<dbReference type="AlphaFoldDB" id="A0A8H2WMM1"/>
<sequence>MNDWNSFDAFSQDYPSASPYEIQSPEVSRACSRFTTEHGCPTPTSVFDEIAGFKFNIDEWDVESESESEGEDVQMMLDSDEVPLRDVIEAWDQLDDKMIMFRMRSDLFVFPTELDFIPPYGADDEPLLDQKSFRNRWFVRHWQFLYGLLEELSRVKSLSDRMAIALQRAVDEVNAELDRVEEYAAKLWEKECQKIERRKVWHNAFSSGYDNKE</sequence>
<reference evidence="1" key="1">
    <citation type="submission" date="2021-01" db="EMBL/GenBank/DDBJ databases">
        <authorList>
            <person name="Kaushik A."/>
        </authorList>
    </citation>
    <scope>NUCLEOTIDE SEQUENCE</scope>
    <source>
        <strain evidence="1">AG1-1B</strain>
    </source>
</reference>
<dbReference type="Proteomes" id="UP000663826">
    <property type="component" value="Unassembled WGS sequence"/>
</dbReference>
<evidence type="ECO:0000313" key="2">
    <source>
        <dbReference type="Proteomes" id="UP000663826"/>
    </source>
</evidence>
<accession>A0A8H2WMM1</accession>
<dbReference type="EMBL" id="CAJMWQ010000911">
    <property type="protein sequence ID" value="CAE6396709.1"/>
    <property type="molecule type" value="Genomic_DNA"/>
</dbReference>
<protein>
    <submittedName>
        <fullName evidence="1">Uncharacterized protein</fullName>
    </submittedName>
</protein>